<evidence type="ECO:0000313" key="13">
    <source>
        <dbReference type="EMBL" id="WAW11213.1"/>
    </source>
</evidence>
<evidence type="ECO:0000256" key="1">
    <source>
        <dbReference type="ARBA" id="ARBA00001946"/>
    </source>
</evidence>
<reference evidence="13" key="1">
    <citation type="journal article" date="2022" name="Front. Microbiol.">
        <title>New perspectives on an old grouping: The genomic and phenotypic variability of Oxalobacter formigenes and the implications for calcium oxalate stone prevention.</title>
        <authorList>
            <person name="Chmiel J.A."/>
            <person name="Carr C."/>
            <person name="Stuivenberg G.A."/>
            <person name="Venema R."/>
            <person name="Chanyi R.M."/>
            <person name="Al K.F."/>
            <person name="Giguere D."/>
            <person name="Say H."/>
            <person name="Akouris P.P."/>
            <person name="Dominguez Romero S.A."/>
            <person name="Kwong A."/>
            <person name="Tai V."/>
            <person name="Koval S.F."/>
            <person name="Razvi H."/>
            <person name="Bjazevic J."/>
            <person name="Burton J.P."/>
        </authorList>
    </citation>
    <scope>NUCLEOTIDE SEQUENCE</scope>
    <source>
        <strain evidence="13">WoOx3</strain>
    </source>
</reference>
<keyword evidence="4" id="KW-0479">Metal-binding</keyword>
<evidence type="ECO:0000256" key="10">
    <source>
        <dbReference type="ARBA" id="ARBA00079637"/>
    </source>
</evidence>
<dbReference type="GO" id="GO:0106350">
    <property type="term" value="F:all-trans-octaprenyl-diphosphate synthase activity"/>
    <property type="evidence" value="ECO:0007669"/>
    <property type="project" value="UniProtKB-EC"/>
</dbReference>
<evidence type="ECO:0000256" key="2">
    <source>
        <dbReference type="ARBA" id="ARBA00006706"/>
    </source>
</evidence>
<comment type="catalytic activity">
    <reaction evidence="6">
        <text>5 isopentenyl diphosphate + (2E,6E)-farnesyl diphosphate = all-trans-octaprenyl diphosphate + 5 diphosphate</text>
        <dbReference type="Rhea" id="RHEA:27798"/>
        <dbReference type="ChEBI" id="CHEBI:33019"/>
        <dbReference type="ChEBI" id="CHEBI:57711"/>
        <dbReference type="ChEBI" id="CHEBI:128769"/>
        <dbReference type="ChEBI" id="CHEBI:175763"/>
        <dbReference type="EC" id="2.5.1.90"/>
    </reaction>
</comment>
<evidence type="ECO:0000256" key="12">
    <source>
        <dbReference type="RuleBase" id="RU004466"/>
    </source>
</evidence>
<keyword evidence="3 12" id="KW-0808">Transferase</keyword>
<keyword evidence="14" id="KW-1185">Reference proteome</keyword>
<dbReference type="FunFam" id="1.10.600.10:FF:000002">
    <property type="entry name" value="Octaprenyl diphosphate synthase"/>
    <property type="match status" value="1"/>
</dbReference>
<evidence type="ECO:0000256" key="4">
    <source>
        <dbReference type="ARBA" id="ARBA00022723"/>
    </source>
</evidence>
<name>A0A9E9M2E2_9BURK</name>
<evidence type="ECO:0000256" key="8">
    <source>
        <dbReference type="ARBA" id="ARBA00066511"/>
    </source>
</evidence>
<dbReference type="Pfam" id="PF00348">
    <property type="entry name" value="polyprenyl_synt"/>
    <property type="match status" value="1"/>
</dbReference>
<evidence type="ECO:0000256" key="7">
    <source>
        <dbReference type="ARBA" id="ARBA00055029"/>
    </source>
</evidence>
<dbReference type="SUPFAM" id="SSF48576">
    <property type="entry name" value="Terpenoid synthases"/>
    <property type="match status" value="1"/>
</dbReference>
<sequence length="333" mass="36525">MSQPVLSESDTNPSVVFPDLIMADLAALDILIHEQLRSDAVLVRHVGEHIINAGGKRIRPLLVLLIARALGHGGGHHHTMAAIIEFIHTASLLHDDVVDESRLRRGVESANTRFGNAAAVLVGDFMHTRAFQMMLSLNNMKVMEILADATNTIAEGEVMQLMKMRQSDVDEEQYFTIIHAKTAKLFEAASLLGVVAASGSDRFHTAASTYGRSLGMAFQLVDDCLDYAGDTAMLGKNTGNDLRESKMTLPLIYLAQHGTADEKRLITEYIENGVDAHFEAIMHAVRQSDALEYTSQKAAAQATAASRAIGLFPDNDYKNTLTQLCRFAVERKY</sequence>
<dbReference type="EMBL" id="CP098242">
    <property type="protein sequence ID" value="WAW11213.1"/>
    <property type="molecule type" value="Genomic_DNA"/>
</dbReference>
<comment type="similarity">
    <text evidence="2 12">Belongs to the FPP/GGPP synthase family.</text>
</comment>
<dbReference type="EC" id="2.5.1.90" evidence="8"/>
<evidence type="ECO:0000313" key="14">
    <source>
        <dbReference type="Proteomes" id="UP001156215"/>
    </source>
</evidence>
<dbReference type="RefSeq" id="WP_269310324.1">
    <property type="nucleotide sequence ID" value="NZ_CP098242.1"/>
</dbReference>
<dbReference type="PROSITE" id="PS00723">
    <property type="entry name" value="POLYPRENYL_SYNTHASE_1"/>
    <property type="match status" value="1"/>
</dbReference>
<organism evidence="13 14">
    <name type="scientific">Oxalobacter vibrioformis</name>
    <dbReference type="NCBI Taxonomy" id="933080"/>
    <lineage>
        <taxon>Bacteria</taxon>
        <taxon>Pseudomonadati</taxon>
        <taxon>Pseudomonadota</taxon>
        <taxon>Betaproteobacteria</taxon>
        <taxon>Burkholderiales</taxon>
        <taxon>Oxalobacteraceae</taxon>
        <taxon>Oxalobacter</taxon>
    </lineage>
</organism>
<evidence type="ECO:0000256" key="5">
    <source>
        <dbReference type="ARBA" id="ARBA00022842"/>
    </source>
</evidence>
<accession>A0A9E9M2E2</accession>
<comment type="cofactor">
    <cofactor evidence="1">
        <name>Mg(2+)</name>
        <dbReference type="ChEBI" id="CHEBI:18420"/>
    </cofactor>
</comment>
<comment type="function">
    <text evidence="7">Supplies octaprenyl diphosphate, the precursor for the side chain of the isoprenoid quinones ubiquinone and menaquinone.</text>
</comment>
<dbReference type="InterPro" id="IPR008949">
    <property type="entry name" value="Isoprenoid_synthase_dom_sf"/>
</dbReference>
<dbReference type="PANTHER" id="PTHR12001">
    <property type="entry name" value="GERANYLGERANYL PYROPHOSPHATE SYNTHASE"/>
    <property type="match status" value="1"/>
</dbReference>
<dbReference type="SFLD" id="SFLDS00005">
    <property type="entry name" value="Isoprenoid_Synthase_Type_I"/>
    <property type="match status" value="1"/>
</dbReference>
<proteinExistence type="inferred from homology"/>
<gene>
    <name evidence="13" type="ORF">NB640_06175</name>
</gene>
<dbReference type="Gene3D" id="1.10.600.10">
    <property type="entry name" value="Farnesyl Diphosphate Synthase"/>
    <property type="match status" value="1"/>
</dbReference>
<dbReference type="InterPro" id="IPR033749">
    <property type="entry name" value="Polyprenyl_synt_CS"/>
</dbReference>
<evidence type="ECO:0000256" key="11">
    <source>
        <dbReference type="ARBA" id="ARBA00083124"/>
    </source>
</evidence>
<evidence type="ECO:0000256" key="6">
    <source>
        <dbReference type="ARBA" id="ARBA00051506"/>
    </source>
</evidence>
<protein>
    <recommendedName>
        <fullName evidence="9">Octaprenyl diphosphate synthase</fullName>
        <ecNumber evidence="8">2.5.1.90</ecNumber>
    </recommendedName>
    <alternativeName>
        <fullName evidence="11">All-trans-octaprenyl-diphosphate synthase</fullName>
    </alternativeName>
    <alternativeName>
        <fullName evidence="10">Octaprenyl pyrophosphate synthase</fullName>
    </alternativeName>
</protein>
<dbReference type="KEGG" id="ovb:NB640_06175"/>
<dbReference type="PANTHER" id="PTHR12001:SF69">
    <property type="entry name" value="ALL TRANS-POLYPRENYL-DIPHOSPHATE SYNTHASE PDSS1"/>
    <property type="match status" value="1"/>
</dbReference>
<evidence type="ECO:0000256" key="3">
    <source>
        <dbReference type="ARBA" id="ARBA00022679"/>
    </source>
</evidence>
<dbReference type="GO" id="GO:0046872">
    <property type="term" value="F:metal ion binding"/>
    <property type="evidence" value="ECO:0007669"/>
    <property type="project" value="UniProtKB-KW"/>
</dbReference>
<dbReference type="InterPro" id="IPR000092">
    <property type="entry name" value="Polyprenyl_synt"/>
</dbReference>
<dbReference type="GO" id="GO:0008299">
    <property type="term" value="P:isoprenoid biosynthetic process"/>
    <property type="evidence" value="ECO:0007669"/>
    <property type="project" value="InterPro"/>
</dbReference>
<dbReference type="Proteomes" id="UP001156215">
    <property type="component" value="Chromosome"/>
</dbReference>
<keyword evidence="5" id="KW-0460">Magnesium</keyword>
<dbReference type="AlphaFoldDB" id="A0A9E9M2E2"/>
<dbReference type="CDD" id="cd00685">
    <property type="entry name" value="Trans_IPPS_HT"/>
    <property type="match status" value="1"/>
</dbReference>
<evidence type="ECO:0000256" key="9">
    <source>
        <dbReference type="ARBA" id="ARBA00072473"/>
    </source>
</evidence>